<dbReference type="OrthoDB" id="764172at2759"/>
<evidence type="ECO:0000256" key="3">
    <source>
        <dbReference type="ARBA" id="ARBA00038471"/>
    </source>
</evidence>
<evidence type="ECO:0000256" key="4">
    <source>
        <dbReference type="SAM" id="SignalP"/>
    </source>
</evidence>
<dbReference type="SMART" id="SM00856">
    <property type="entry name" value="PMEI"/>
    <property type="match status" value="1"/>
</dbReference>
<dbReference type="Pfam" id="PF04043">
    <property type="entry name" value="PMEI"/>
    <property type="match status" value="1"/>
</dbReference>
<dbReference type="AlphaFoldDB" id="A0A6I9SJZ2"/>
<evidence type="ECO:0000256" key="2">
    <source>
        <dbReference type="ARBA" id="ARBA00023157"/>
    </source>
</evidence>
<dbReference type="Proteomes" id="UP000504607">
    <property type="component" value="Chromosome 16"/>
</dbReference>
<evidence type="ECO:0000256" key="1">
    <source>
        <dbReference type="ARBA" id="ARBA00022729"/>
    </source>
</evidence>
<evidence type="ECO:0000313" key="7">
    <source>
        <dbReference type="RefSeq" id="XP_010940964.1"/>
    </source>
</evidence>
<dbReference type="InterPro" id="IPR006501">
    <property type="entry name" value="Pectinesterase_inhib_dom"/>
</dbReference>
<reference evidence="7" key="1">
    <citation type="submission" date="2025-08" db="UniProtKB">
        <authorList>
            <consortium name="RefSeq"/>
        </authorList>
    </citation>
    <scope>IDENTIFICATION</scope>
</reference>
<comment type="similarity">
    <text evidence="3">Belongs to the PMEI family.</text>
</comment>
<dbReference type="GO" id="GO:0005576">
    <property type="term" value="C:extracellular region"/>
    <property type="evidence" value="ECO:0007669"/>
    <property type="project" value="UniProtKB-ARBA"/>
</dbReference>
<evidence type="ECO:0000259" key="5">
    <source>
        <dbReference type="SMART" id="SM00856"/>
    </source>
</evidence>
<dbReference type="CDD" id="cd15795">
    <property type="entry name" value="PMEI-Pla_a_1_like"/>
    <property type="match status" value="1"/>
</dbReference>
<feature type="chain" id="PRO_5026795096" evidence="4">
    <location>
        <begin position="22"/>
        <end position="170"/>
    </location>
</feature>
<name>A0A6I9SJZ2_ELAGV</name>
<protein>
    <submittedName>
        <fullName evidence="7">Invertase inhibitor</fullName>
    </submittedName>
</protein>
<dbReference type="PANTHER" id="PTHR35357:SF8">
    <property type="entry name" value="OS01G0111000 PROTEIN"/>
    <property type="match status" value="1"/>
</dbReference>
<accession>A0A6I9SJZ2</accession>
<sequence>MRPSMLCSLLIFFLVLQTSLSASPIIEKACGKIAKGYVGYKFCVQALEADPKSGSANIRGLASISVKLSIANATSTVSKIRELLKKASDPTIKNSLQACSYLYTNAKASLKWSEHFIASKNFTAAKAEIHAAVFVGTFCEEAFTASPLTKENDNFGKLTLLATAIINSLA</sequence>
<feature type="domain" description="Pectinesterase inhibitor" evidence="5">
    <location>
        <begin position="21"/>
        <end position="165"/>
    </location>
</feature>
<dbReference type="Gene3D" id="1.20.140.40">
    <property type="entry name" value="Invertase/pectin methylesterase inhibitor family protein"/>
    <property type="match status" value="1"/>
</dbReference>
<dbReference type="RefSeq" id="XP_010940964.1">
    <property type="nucleotide sequence ID" value="XM_010942662.1"/>
</dbReference>
<feature type="signal peptide" evidence="4">
    <location>
        <begin position="1"/>
        <end position="21"/>
    </location>
</feature>
<dbReference type="InParanoid" id="A0A6I9SJZ2"/>
<proteinExistence type="inferred from homology"/>
<evidence type="ECO:0000313" key="6">
    <source>
        <dbReference type="Proteomes" id="UP000504607"/>
    </source>
</evidence>
<dbReference type="PANTHER" id="PTHR35357">
    <property type="entry name" value="OS02G0537100 PROTEIN"/>
    <property type="match status" value="1"/>
</dbReference>
<dbReference type="NCBIfam" id="TIGR01614">
    <property type="entry name" value="PME_inhib"/>
    <property type="match status" value="1"/>
</dbReference>
<dbReference type="GeneID" id="105059383"/>
<dbReference type="FunFam" id="1.20.140.40:FF:000002">
    <property type="entry name" value="Putative invertase inhibitor"/>
    <property type="match status" value="1"/>
</dbReference>
<keyword evidence="6" id="KW-1185">Reference proteome</keyword>
<keyword evidence="2" id="KW-1015">Disulfide bond</keyword>
<gene>
    <name evidence="7" type="primary">LOC105059383</name>
</gene>
<dbReference type="KEGG" id="egu:105059383"/>
<dbReference type="SUPFAM" id="SSF101148">
    <property type="entry name" value="Plant invertase/pectin methylesterase inhibitor"/>
    <property type="match status" value="1"/>
</dbReference>
<dbReference type="InterPro" id="IPR035513">
    <property type="entry name" value="Invertase/methylesterase_inhib"/>
</dbReference>
<keyword evidence="1 4" id="KW-0732">Signal</keyword>
<dbReference type="GO" id="GO:0004857">
    <property type="term" value="F:enzyme inhibitor activity"/>
    <property type="evidence" value="ECO:0007669"/>
    <property type="project" value="InterPro"/>
</dbReference>
<dbReference type="InterPro" id="IPR034088">
    <property type="entry name" value="Pla_a_1-like"/>
</dbReference>
<organism evidence="6 7">
    <name type="scientific">Elaeis guineensis var. tenera</name>
    <name type="common">Oil palm</name>
    <dbReference type="NCBI Taxonomy" id="51953"/>
    <lineage>
        <taxon>Eukaryota</taxon>
        <taxon>Viridiplantae</taxon>
        <taxon>Streptophyta</taxon>
        <taxon>Embryophyta</taxon>
        <taxon>Tracheophyta</taxon>
        <taxon>Spermatophyta</taxon>
        <taxon>Magnoliopsida</taxon>
        <taxon>Liliopsida</taxon>
        <taxon>Arecaceae</taxon>
        <taxon>Arecoideae</taxon>
        <taxon>Cocoseae</taxon>
        <taxon>Elaeidinae</taxon>
        <taxon>Elaeis</taxon>
    </lineage>
</organism>